<organism evidence="2 3">
    <name type="scientific">Brevundimonas olei</name>
    <dbReference type="NCBI Taxonomy" id="657642"/>
    <lineage>
        <taxon>Bacteria</taxon>
        <taxon>Pseudomonadati</taxon>
        <taxon>Pseudomonadota</taxon>
        <taxon>Alphaproteobacteria</taxon>
        <taxon>Caulobacterales</taxon>
        <taxon>Caulobacteraceae</taxon>
        <taxon>Brevundimonas</taxon>
    </lineage>
</organism>
<feature type="transmembrane region" description="Helical" evidence="1">
    <location>
        <begin position="40"/>
        <end position="63"/>
    </location>
</feature>
<dbReference type="InterPro" id="IPR021362">
    <property type="entry name" value="DUF2834"/>
</dbReference>
<evidence type="ECO:0000313" key="3">
    <source>
        <dbReference type="Proteomes" id="UP001363460"/>
    </source>
</evidence>
<keyword evidence="1" id="KW-0812">Transmembrane</keyword>
<gene>
    <name evidence="2" type="ORF">V8J38_10875</name>
</gene>
<reference evidence="2 3" key="1">
    <citation type="submission" date="2024-02" db="EMBL/GenBank/DDBJ databases">
        <title>Distribution and functional of Brevundimonas-related endobacteria within Verticillium dahliae.</title>
        <authorList>
            <person name="Zeng H."/>
        </authorList>
    </citation>
    <scope>NUCLEOTIDE SEQUENCE [LARGE SCALE GENOMIC DNA]</scope>
    <source>
        <strain evidence="2 3">TRM 44200</strain>
    </source>
</reference>
<feature type="transmembrane region" description="Helical" evidence="1">
    <location>
        <begin position="75"/>
        <end position="94"/>
    </location>
</feature>
<proteinExistence type="predicted"/>
<dbReference type="Proteomes" id="UP001363460">
    <property type="component" value="Chromosome"/>
</dbReference>
<name>A0ABZ2I854_9CAUL</name>
<evidence type="ECO:0000313" key="2">
    <source>
        <dbReference type="EMBL" id="WWT53758.1"/>
    </source>
</evidence>
<accession>A0ABZ2I854</accession>
<feature type="transmembrane region" description="Helical" evidence="1">
    <location>
        <begin position="6"/>
        <end position="28"/>
    </location>
</feature>
<sequence length="110" mass="12316">MTAKNFYLAMAVVGTVIPWLFFGSFFGTHGPDIPLFLQSLFANGAAGGFSADVLITIVIFWVWSWRDARANKVGRWWLVLPASFFVGLSLALPLHLHLREPPQHTDCQKN</sequence>
<keyword evidence="3" id="KW-1185">Reference proteome</keyword>
<dbReference type="Pfam" id="PF11196">
    <property type="entry name" value="DUF2834"/>
    <property type="match status" value="1"/>
</dbReference>
<dbReference type="RefSeq" id="WP_338575643.1">
    <property type="nucleotide sequence ID" value="NZ_CP146369.1"/>
</dbReference>
<protein>
    <submittedName>
        <fullName evidence="2">DUF2834 domain-containing protein</fullName>
    </submittedName>
</protein>
<keyword evidence="1" id="KW-1133">Transmembrane helix</keyword>
<evidence type="ECO:0000256" key="1">
    <source>
        <dbReference type="SAM" id="Phobius"/>
    </source>
</evidence>
<dbReference type="EMBL" id="CP146369">
    <property type="protein sequence ID" value="WWT53758.1"/>
    <property type="molecule type" value="Genomic_DNA"/>
</dbReference>
<keyword evidence="1" id="KW-0472">Membrane</keyword>